<evidence type="ECO:0000313" key="2">
    <source>
        <dbReference type="EMBL" id="OMP04969.1"/>
    </source>
</evidence>
<feature type="domain" description="F-box" evidence="1">
    <location>
        <begin position="14"/>
        <end position="64"/>
    </location>
</feature>
<accession>A0A1R3KD50</accession>
<name>A0A1R3KD50_9ROSI</name>
<dbReference type="InterPro" id="IPR017451">
    <property type="entry name" value="F-box-assoc_interact_dom"/>
</dbReference>
<keyword evidence="3" id="KW-1185">Reference proteome</keyword>
<dbReference type="Proteomes" id="UP000187203">
    <property type="component" value="Unassembled WGS sequence"/>
</dbReference>
<dbReference type="EMBL" id="AWUE01014127">
    <property type="protein sequence ID" value="OMP04969.1"/>
    <property type="molecule type" value="Genomic_DNA"/>
</dbReference>
<dbReference type="PANTHER" id="PTHR31672:SF13">
    <property type="entry name" value="F-BOX PROTEIN CPR30-LIKE"/>
    <property type="match status" value="1"/>
</dbReference>
<proteinExistence type="predicted"/>
<protein>
    <recommendedName>
        <fullName evidence="1">F-box domain-containing protein</fullName>
    </recommendedName>
</protein>
<dbReference type="SMART" id="SM00256">
    <property type="entry name" value="FBOX"/>
    <property type="match status" value="1"/>
</dbReference>
<dbReference type="Pfam" id="PF07734">
    <property type="entry name" value="FBA_1"/>
    <property type="match status" value="1"/>
</dbReference>
<dbReference type="AlphaFoldDB" id="A0A1R3KD50"/>
<gene>
    <name evidence="2" type="ORF">COLO4_09165</name>
</gene>
<dbReference type="STRING" id="93759.A0A1R3KD50"/>
<reference evidence="3" key="1">
    <citation type="submission" date="2013-09" db="EMBL/GenBank/DDBJ databases">
        <title>Corchorus olitorius genome sequencing.</title>
        <authorList>
            <person name="Alam M."/>
            <person name="Haque M.S."/>
            <person name="Islam M.S."/>
            <person name="Emdad E.M."/>
            <person name="Islam M.M."/>
            <person name="Ahmed B."/>
            <person name="Halim A."/>
            <person name="Hossen Q.M.M."/>
            <person name="Hossain M.Z."/>
            <person name="Ahmed R."/>
            <person name="Khan M.M."/>
            <person name="Islam R."/>
            <person name="Rashid M.M."/>
            <person name="Khan S.A."/>
            <person name="Rahman M.S."/>
            <person name="Alam M."/>
            <person name="Yahiya A.S."/>
            <person name="Khan M.S."/>
            <person name="Azam M.S."/>
            <person name="Haque T."/>
            <person name="Lashkar M.Z.H."/>
            <person name="Akhand A.I."/>
            <person name="Morshed G."/>
            <person name="Roy S."/>
            <person name="Uddin K.S."/>
            <person name="Rabeya T."/>
            <person name="Hossain A.S."/>
            <person name="Chowdhury A."/>
            <person name="Snigdha A.R."/>
            <person name="Mortoza M.S."/>
            <person name="Matin S.A."/>
            <person name="Hoque S.M.E."/>
            <person name="Islam M.K."/>
            <person name="Roy D.K."/>
            <person name="Haider R."/>
            <person name="Moosa M.M."/>
            <person name="Elias S.M."/>
            <person name="Hasan A.M."/>
            <person name="Jahan S."/>
            <person name="Shafiuddin M."/>
            <person name="Mahmood N."/>
            <person name="Shommy N.S."/>
        </authorList>
    </citation>
    <scope>NUCLEOTIDE SEQUENCE [LARGE SCALE GENOMIC DNA]</scope>
    <source>
        <strain evidence="3">cv. O-4</strain>
    </source>
</reference>
<dbReference type="Pfam" id="PF00646">
    <property type="entry name" value="F-box"/>
    <property type="match status" value="1"/>
</dbReference>
<dbReference type="SUPFAM" id="SSF81383">
    <property type="entry name" value="F-box domain"/>
    <property type="match status" value="1"/>
</dbReference>
<dbReference type="PANTHER" id="PTHR31672">
    <property type="entry name" value="BNACNNG10540D PROTEIN"/>
    <property type="match status" value="1"/>
</dbReference>
<dbReference type="Gene3D" id="1.20.1280.50">
    <property type="match status" value="1"/>
</dbReference>
<dbReference type="CDD" id="cd22157">
    <property type="entry name" value="F-box_AtFBW1-like"/>
    <property type="match status" value="1"/>
</dbReference>
<dbReference type="InterPro" id="IPR001810">
    <property type="entry name" value="F-box_dom"/>
</dbReference>
<dbReference type="NCBIfam" id="TIGR01640">
    <property type="entry name" value="F_box_assoc_1"/>
    <property type="match status" value="1"/>
</dbReference>
<evidence type="ECO:0000313" key="3">
    <source>
        <dbReference type="Proteomes" id="UP000187203"/>
    </source>
</evidence>
<dbReference type="InterPro" id="IPR050796">
    <property type="entry name" value="SCF_F-box_component"/>
</dbReference>
<evidence type="ECO:0000259" key="1">
    <source>
        <dbReference type="PROSITE" id="PS50181"/>
    </source>
</evidence>
<dbReference type="PROSITE" id="PS50181">
    <property type="entry name" value="FBOX"/>
    <property type="match status" value="1"/>
</dbReference>
<sequence length="461" mass="53147">MSDCLPQRKSRATTSDYFDLPQELLLEILVRLPIKDVVKSTAVCKSWNSVIKNPTFISTHLEKTISSTNTRLLLFRICSQKNPHSFKSDPVEQYSLRFDNEGVDEYKQLHFPINKFKSAIGCFRVAGSINGLVCLVDDVSYVHNFYLWNPIIKKAVHVPTAVHVPRRYHNQKVLIDAFVGFGFDSKMNDYKLLRYVELNDTYPRKEPKVEVEIYSLNANCWRSITHTAPKYDVIFNLPSAYANSFVNGAIHLLACDRKDGRNRNLILAFDMSEEVFRDIPLPDCWSKNDPVEQKMWSHRKLLKYGQSIAAVTWEGDDWGRNEIVTLWVMKEYGVAMSWTKILTEAGERVPRVLFFRKDEEVFLTIKDGWIASLDIKNQHSVVFVVHSYESRIVYYPVVDSFVESLVLLDKGNASWDVILTHEDPSAEDEKGAPRDDASSVDIIQIKKELARKSWLLERIGK</sequence>
<dbReference type="OrthoDB" id="5314306at2759"/>
<dbReference type="InterPro" id="IPR006527">
    <property type="entry name" value="F-box-assoc_dom_typ1"/>
</dbReference>
<organism evidence="2 3">
    <name type="scientific">Corchorus olitorius</name>
    <dbReference type="NCBI Taxonomy" id="93759"/>
    <lineage>
        <taxon>Eukaryota</taxon>
        <taxon>Viridiplantae</taxon>
        <taxon>Streptophyta</taxon>
        <taxon>Embryophyta</taxon>
        <taxon>Tracheophyta</taxon>
        <taxon>Spermatophyta</taxon>
        <taxon>Magnoliopsida</taxon>
        <taxon>eudicotyledons</taxon>
        <taxon>Gunneridae</taxon>
        <taxon>Pentapetalae</taxon>
        <taxon>rosids</taxon>
        <taxon>malvids</taxon>
        <taxon>Malvales</taxon>
        <taxon>Malvaceae</taxon>
        <taxon>Grewioideae</taxon>
        <taxon>Apeibeae</taxon>
        <taxon>Corchorus</taxon>
    </lineage>
</organism>
<comment type="caution">
    <text evidence="2">The sequence shown here is derived from an EMBL/GenBank/DDBJ whole genome shotgun (WGS) entry which is preliminary data.</text>
</comment>
<dbReference type="InterPro" id="IPR036047">
    <property type="entry name" value="F-box-like_dom_sf"/>
</dbReference>